<keyword evidence="2" id="KW-1185">Reference proteome</keyword>
<name>A0A0S4JPD6_BODSA</name>
<reference evidence="2" key="1">
    <citation type="submission" date="2015-09" db="EMBL/GenBank/DDBJ databases">
        <authorList>
            <consortium name="Pathogen Informatics"/>
        </authorList>
    </citation>
    <scope>NUCLEOTIDE SEQUENCE [LARGE SCALE GENOMIC DNA]</scope>
    <source>
        <strain evidence="2">Lake Konstanz</strain>
    </source>
</reference>
<organism evidence="1 2">
    <name type="scientific">Bodo saltans</name>
    <name type="common">Flagellated protozoan</name>
    <dbReference type="NCBI Taxonomy" id="75058"/>
    <lineage>
        <taxon>Eukaryota</taxon>
        <taxon>Discoba</taxon>
        <taxon>Euglenozoa</taxon>
        <taxon>Kinetoplastea</taxon>
        <taxon>Metakinetoplastina</taxon>
        <taxon>Eubodonida</taxon>
        <taxon>Bodonidae</taxon>
        <taxon>Bodo</taxon>
    </lineage>
</organism>
<dbReference type="VEuPathDB" id="TriTrypDB:BSAL_38150"/>
<accession>A0A0S4JPD6</accession>
<protein>
    <submittedName>
        <fullName evidence="1">Uncharacterized protein</fullName>
    </submittedName>
</protein>
<dbReference type="Proteomes" id="UP000051952">
    <property type="component" value="Unassembled WGS sequence"/>
</dbReference>
<sequence length="85" mass="9553">MSACRPGWAASFVGPRRRGETNCLRWVHRQGLSDTRNVYALNQFARVVNLLAFASAKTNVEAVLKNNTDCEVLRCHHVAHPLGRH</sequence>
<evidence type="ECO:0000313" key="2">
    <source>
        <dbReference type="Proteomes" id="UP000051952"/>
    </source>
</evidence>
<dbReference type="AlphaFoldDB" id="A0A0S4JPD6"/>
<evidence type="ECO:0000313" key="1">
    <source>
        <dbReference type="EMBL" id="CUG92549.1"/>
    </source>
</evidence>
<dbReference type="EMBL" id="CYKH01002060">
    <property type="protein sequence ID" value="CUG92549.1"/>
    <property type="molecule type" value="Genomic_DNA"/>
</dbReference>
<proteinExistence type="predicted"/>
<gene>
    <name evidence="1" type="ORF">BSAL_38150</name>
</gene>